<protein>
    <submittedName>
        <fullName evidence="1">Uncharacterized protein</fullName>
    </submittedName>
</protein>
<reference evidence="1 2" key="1">
    <citation type="journal article" date="2022" name="Hortic Res">
        <title>A haplotype resolved chromosomal level avocado genome allows analysis of novel avocado genes.</title>
        <authorList>
            <person name="Nath O."/>
            <person name="Fletcher S.J."/>
            <person name="Hayward A."/>
            <person name="Shaw L.M."/>
            <person name="Masouleh A.K."/>
            <person name="Furtado A."/>
            <person name="Henry R.J."/>
            <person name="Mitter N."/>
        </authorList>
    </citation>
    <scope>NUCLEOTIDE SEQUENCE [LARGE SCALE GENOMIC DNA]</scope>
    <source>
        <strain evidence="2">cv. Hass</strain>
    </source>
</reference>
<evidence type="ECO:0000313" key="2">
    <source>
        <dbReference type="Proteomes" id="UP001234297"/>
    </source>
</evidence>
<sequence>MDMERGGTEAFPELGQHCQQSSCNQLDFLPFKCDACTQVFCLEHRSYKSHNCPKAEQKSRTVVVCNLCSMSMERVGVMEEEGVILEQHVRSGDCNPSNKKKPRCPVKRCKQVLTFSNTTTCKICTQKVCLSHRFPSDHACNKPAGASLRSKFLLALDKRSAKECGQERIRASWCPICQSLLILDSHIC</sequence>
<evidence type="ECO:0000313" key="1">
    <source>
        <dbReference type="EMBL" id="KAJ8628989.1"/>
    </source>
</evidence>
<comment type="caution">
    <text evidence="1">The sequence shown here is derived from an EMBL/GenBank/DDBJ whole genome shotgun (WGS) entry which is preliminary data.</text>
</comment>
<gene>
    <name evidence="1" type="ORF">MRB53_022312</name>
</gene>
<dbReference type="Proteomes" id="UP001234297">
    <property type="component" value="Chromosome 7"/>
</dbReference>
<name>A0ACC2L6B7_PERAE</name>
<keyword evidence="2" id="KW-1185">Reference proteome</keyword>
<proteinExistence type="predicted"/>
<organism evidence="1 2">
    <name type="scientific">Persea americana</name>
    <name type="common">Avocado</name>
    <dbReference type="NCBI Taxonomy" id="3435"/>
    <lineage>
        <taxon>Eukaryota</taxon>
        <taxon>Viridiplantae</taxon>
        <taxon>Streptophyta</taxon>
        <taxon>Embryophyta</taxon>
        <taxon>Tracheophyta</taxon>
        <taxon>Spermatophyta</taxon>
        <taxon>Magnoliopsida</taxon>
        <taxon>Magnoliidae</taxon>
        <taxon>Laurales</taxon>
        <taxon>Lauraceae</taxon>
        <taxon>Persea</taxon>
    </lineage>
</organism>
<dbReference type="EMBL" id="CM056815">
    <property type="protein sequence ID" value="KAJ8628989.1"/>
    <property type="molecule type" value="Genomic_DNA"/>
</dbReference>
<accession>A0ACC2L6B7</accession>